<proteinExistence type="predicted"/>
<reference evidence="2 3" key="1">
    <citation type="submission" date="2019-03" db="EMBL/GenBank/DDBJ databases">
        <title>First draft genome of Liparis tanakae, snailfish: a comprehensive survey of snailfish specific genes.</title>
        <authorList>
            <person name="Kim W."/>
            <person name="Song I."/>
            <person name="Jeong J.-H."/>
            <person name="Kim D."/>
            <person name="Kim S."/>
            <person name="Ryu S."/>
            <person name="Song J.Y."/>
            <person name="Lee S.K."/>
        </authorList>
    </citation>
    <scope>NUCLEOTIDE SEQUENCE [LARGE SCALE GENOMIC DNA]</scope>
    <source>
        <tissue evidence="2">Muscle</tissue>
    </source>
</reference>
<keyword evidence="3" id="KW-1185">Reference proteome</keyword>
<name>A0A4Z2FQY9_9TELE</name>
<dbReference type="AlphaFoldDB" id="A0A4Z2FQY9"/>
<feature type="compositionally biased region" description="Basic and acidic residues" evidence="1">
    <location>
        <begin position="1"/>
        <end position="10"/>
    </location>
</feature>
<organism evidence="2 3">
    <name type="scientific">Liparis tanakae</name>
    <name type="common">Tanaka's snailfish</name>
    <dbReference type="NCBI Taxonomy" id="230148"/>
    <lineage>
        <taxon>Eukaryota</taxon>
        <taxon>Metazoa</taxon>
        <taxon>Chordata</taxon>
        <taxon>Craniata</taxon>
        <taxon>Vertebrata</taxon>
        <taxon>Euteleostomi</taxon>
        <taxon>Actinopterygii</taxon>
        <taxon>Neopterygii</taxon>
        <taxon>Teleostei</taxon>
        <taxon>Neoteleostei</taxon>
        <taxon>Acanthomorphata</taxon>
        <taxon>Eupercaria</taxon>
        <taxon>Perciformes</taxon>
        <taxon>Cottioidei</taxon>
        <taxon>Cottales</taxon>
        <taxon>Liparidae</taxon>
        <taxon>Liparis</taxon>
    </lineage>
</organism>
<sequence length="78" mass="8941">MPLRLPEARRNICHAPRSTKSQAPPLSIHVTVRRAVHPKDREDVMTQPFFSSASRFVVSYEDDEDAAPSTPRSQQRRQ</sequence>
<feature type="region of interest" description="Disordered" evidence="1">
    <location>
        <begin position="1"/>
        <end position="25"/>
    </location>
</feature>
<protein>
    <submittedName>
        <fullName evidence="2">Uncharacterized protein</fullName>
    </submittedName>
</protein>
<dbReference type="EMBL" id="SRLO01000988">
    <property type="protein sequence ID" value="TNN43124.1"/>
    <property type="molecule type" value="Genomic_DNA"/>
</dbReference>
<comment type="caution">
    <text evidence="2">The sequence shown here is derived from an EMBL/GenBank/DDBJ whole genome shotgun (WGS) entry which is preliminary data.</text>
</comment>
<dbReference type="Proteomes" id="UP000314294">
    <property type="component" value="Unassembled WGS sequence"/>
</dbReference>
<evidence type="ECO:0000256" key="1">
    <source>
        <dbReference type="SAM" id="MobiDB-lite"/>
    </source>
</evidence>
<evidence type="ECO:0000313" key="3">
    <source>
        <dbReference type="Proteomes" id="UP000314294"/>
    </source>
</evidence>
<accession>A0A4Z2FQY9</accession>
<gene>
    <name evidence="2" type="ORF">EYF80_046686</name>
</gene>
<evidence type="ECO:0000313" key="2">
    <source>
        <dbReference type="EMBL" id="TNN43124.1"/>
    </source>
</evidence>